<dbReference type="RefSeq" id="XP_022314468.1">
    <property type="nucleotide sequence ID" value="XM_022458760.1"/>
</dbReference>
<evidence type="ECO:0000313" key="2">
    <source>
        <dbReference type="Proteomes" id="UP000694844"/>
    </source>
</evidence>
<keyword evidence="1" id="KW-0175">Coiled coil</keyword>
<reference evidence="3" key="1">
    <citation type="submission" date="2025-08" db="UniProtKB">
        <authorList>
            <consortium name="RefSeq"/>
        </authorList>
    </citation>
    <scope>IDENTIFICATION</scope>
    <source>
        <tissue evidence="3">Whole sample</tissue>
    </source>
</reference>
<gene>
    <name evidence="3" type="primary">LOC111119005</name>
</gene>
<keyword evidence="2" id="KW-1185">Reference proteome</keyword>
<protein>
    <submittedName>
        <fullName evidence="3">Cingulin-like protein 1</fullName>
    </submittedName>
</protein>
<dbReference type="AlphaFoldDB" id="A0A8B8CFA2"/>
<organism evidence="2 3">
    <name type="scientific">Crassostrea virginica</name>
    <name type="common">Eastern oyster</name>
    <dbReference type="NCBI Taxonomy" id="6565"/>
    <lineage>
        <taxon>Eukaryota</taxon>
        <taxon>Metazoa</taxon>
        <taxon>Spiralia</taxon>
        <taxon>Lophotrochozoa</taxon>
        <taxon>Mollusca</taxon>
        <taxon>Bivalvia</taxon>
        <taxon>Autobranchia</taxon>
        <taxon>Pteriomorphia</taxon>
        <taxon>Ostreida</taxon>
        <taxon>Ostreoidea</taxon>
        <taxon>Ostreidae</taxon>
        <taxon>Crassostrea</taxon>
    </lineage>
</organism>
<dbReference type="Proteomes" id="UP000694844">
    <property type="component" value="Chromosome 2"/>
</dbReference>
<proteinExistence type="predicted"/>
<dbReference type="KEGG" id="cvn:111119005"/>
<accession>A0A8B8CFA2</accession>
<evidence type="ECO:0000256" key="1">
    <source>
        <dbReference type="SAM" id="Coils"/>
    </source>
</evidence>
<sequence>MDNLSFRDDVLRELTTTMDQLLEVINGGFKYTIEVKKEEQNIYSQGEQNENGLEALHQARLQKIHEEFLARYNSRNTDAVMEAIRKLEETNNKRRKASQDKENRRRIHELIFVGLVRYIRIRRNPQMAKKIMIMLMENKDTRERLHQEMLTKYNRRDHHLLMEAIRQLEETRDIRRKASQMEESRRRILQNILVDLVGRTIKTRETSKMLQIMLAMLEHNNKRQKLHQELMMKLLQKEIMGTKTRVLQMEIMRKVQENKQKNSFKKQLMEELLKKVKERKKRLNAKKILHQELIMKLLQKEILGIRGRMLQVEIMRNSQEKWPKNSSKKQLTEELLSDQLEKPDVADAFLPRKLFLFRVSTFSCQPQPSNCSSSSHLYEEIDNYRKGVSEERNNCYCEVKPKARSMKSRLKKFLGLK</sequence>
<feature type="coiled-coil region" evidence="1">
    <location>
        <begin position="266"/>
        <end position="293"/>
    </location>
</feature>
<dbReference type="GeneID" id="111119005"/>
<name>A0A8B8CFA2_CRAVI</name>
<evidence type="ECO:0000313" key="3">
    <source>
        <dbReference type="RefSeq" id="XP_022314468.1"/>
    </source>
</evidence>